<accession>A0A2S0MWR2</accession>
<evidence type="ECO:0000256" key="2">
    <source>
        <dbReference type="ARBA" id="ARBA00005722"/>
    </source>
</evidence>
<evidence type="ECO:0000256" key="5">
    <source>
        <dbReference type="ARBA" id="ARBA00023237"/>
    </source>
</evidence>
<keyword evidence="5" id="KW-0998">Cell outer membrane</keyword>
<evidence type="ECO:0000313" key="7">
    <source>
        <dbReference type="Proteomes" id="UP000239326"/>
    </source>
</evidence>
<dbReference type="EMBL" id="CP027669">
    <property type="protein sequence ID" value="AVO40237.1"/>
    <property type="molecule type" value="Genomic_DNA"/>
</dbReference>
<dbReference type="InterPro" id="IPR010583">
    <property type="entry name" value="MipA"/>
</dbReference>
<sequence>MADGLGALGRGMIAAMKILFLPTAAALFWALFLPVSAAAQQAPTAPLPAGESGFTWALGLSASNGPDYAGSDKRGSNLRPVIGLDIGRYTLSSGGGGSLLDFDLEPRYTGVSARLLDAERLKLSAGLRIGGGRTHDADSPLYGLPDVRKTLRARLSAAWMFSPELSLRSSLNQDLLGRKGGTTLQTTLQYEWQITPSTEIGLAAGFTVADSTHLRSFFGVPADVALVRTPFAAYAPGGGVKSTDLGIEIKSAVTDRWVVFGGVRFSQLRGDARLSPIVQKPNDYGVTVGLAYRCCR</sequence>
<keyword evidence="7" id="KW-1185">Reference proteome</keyword>
<dbReference type="AlphaFoldDB" id="A0A2S0MWR2"/>
<dbReference type="KEGG" id="simp:C6571_02125"/>
<dbReference type="Proteomes" id="UP000239326">
    <property type="component" value="Chromosome"/>
</dbReference>
<dbReference type="Pfam" id="PF06629">
    <property type="entry name" value="MipA"/>
    <property type="match status" value="1"/>
</dbReference>
<dbReference type="PANTHER" id="PTHR38776">
    <property type="entry name" value="MLTA-INTERACTING PROTEIN-RELATED"/>
    <property type="match status" value="1"/>
</dbReference>
<keyword evidence="4" id="KW-0472">Membrane</keyword>
<gene>
    <name evidence="6" type="ORF">C6571_02125</name>
</gene>
<proteinExistence type="inferred from homology"/>
<reference evidence="6 7" key="1">
    <citation type="submission" date="2018-03" db="EMBL/GenBank/DDBJ databases">
        <title>Genome sequencing of Simplicispira sp.</title>
        <authorList>
            <person name="Kim S.-J."/>
            <person name="Heo J."/>
            <person name="Kwon S.-W."/>
        </authorList>
    </citation>
    <scope>NUCLEOTIDE SEQUENCE [LARGE SCALE GENOMIC DNA]</scope>
    <source>
        <strain evidence="6 7">SC1-8</strain>
    </source>
</reference>
<organism evidence="6 7">
    <name type="scientific">Simplicispira suum</name>
    <dbReference type="NCBI Taxonomy" id="2109915"/>
    <lineage>
        <taxon>Bacteria</taxon>
        <taxon>Pseudomonadati</taxon>
        <taxon>Pseudomonadota</taxon>
        <taxon>Betaproteobacteria</taxon>
        <taxon>Burkholderiales</taxon>
        <taxon>Comamonadaceae</taxon>
        <taxon>Simplicispira</taxon>
    </lineage>
</organism>
<evidence type="ECO:0000313" key="6">
    <source>
        <dbReference type="EMBL" id="AVO40237.1"/>
    </source>
</evidence>
<name>A0A2S0MWR2_9BURK</name>
<dbReference type="GO" id="GO:0009279">
    <property type="term" value="C:cell outer membrane"/>
    <property type="evidence" value="ECO:0007669"/>
    <property type="project" value="UniProtKB-SubCell"/>
</dbReference>
<protein>
    <submittedName>
        <fullName evidence="6">Structural protein MipA</fullName>
    </submittedName>
</protein>
<keyword evidence="3" id="KW-0732">Signal</keyword>
<dbReference type="PANTHER" id="PTHR38776:SF1">
    <property type="entry name" value="MLTA-INTERACTING PROTEIN-RELATED"/>
    <property type="match status" value="1"/>
</dbReference>
<evidence type="ECO:0000256" key="4">
    <source>
        <dbReference type="ARBA" id="ARBA00023136"/>
    </source>
</evidence>
<comment type="similarity">
    <text evidence="2">Belongs to the MipA/OmpV family.</text>
</comment>
<evidence type="ECO:0000256" key="3">
    <source>
        <dbReference type="ARBA" id="ARBA00022729"/>
    </source>
</evidence>
<comment type="subcellular location">
    <subcellularLocation>
        <location evidence="1">Cell outer membrane</location>
    </subcellularLocation>
</comment>
<evidence type="ECO:0000256" key="1">
    <source>
        <dbReference type="ARBA" id="ARBA00004442"/>
    </source>
</evidence>
<dbReference type="SUPFAM" id="SSF56935">
    <property type="entry name" value="Porins"/>
    <property type="match status" value="1"/>
</dbReference>